<proteinExistence type="predicted"/>
<reference evidence="1 2" key="1">
    <citation type="submission" date="2013-06" db="EMBL/GenBank/DDBJ databases">
        <title>Draft genome sequence of Thauera terpenica.</title>
        <authorList>
            <person name="Liu B."/>
            <person name="Frostegard A.H."/>
            <person name="Shapleigh J.P."/>
        </authorList>
    </citation>
    <scope>NUCLEOTIDE SEQUENCE [LARGE SCALE GENOMIC DNA]</scope>
    <source>
        <strain evidence="1 2">58Eu</strain>
    </source>
</reference>
<evidence type="ECO:0000313" key="2">
    <source>
        <dbReference type="Proteomes" id="UP000015455"/>
    </source>
</evidence>
<gene>
    <name evidence="1" type="ORF">M622_12110</name>
</gene>
<dbReference type="EMBL" id="ATJV01000044">
    <property type="protein sequence ID" value="EPZ16474.1"/>
    <property type="molecule type" value="Genomic_DNA"/>
</dbReference>
<accession>T0AUF5</accession>
<dbReference type="STRING" id="1348657.M622_12110"/>
<dbReference type="AlphaFoldDB" id="T0AUF5"/>
<name>T0AUF5_9RHOO</name>
<protein>
    <submittedName>
        <fullName evidence="1">Uncharacterized protein</fullName>
    </submittedName>
</protein>
<organism evidence="1 2">
    <name type="scientific">Thauera terpenica 58Eu</name>
    <dbReference type="NCBI Taxonomy" id="1348657"/>
    <lineage>
        <taxon>Bacteria</taxon>
        <taxon>Pseudomonadati</taxon>
        <taxon>Pseudomonadota</taxon>
        <taxon>Betaproteobacteria</taxon>
        <taxon>Rhodocyclales</taxon>
        <taxon>Zoogloeaceae</taxon>
        <taxon>Thauera</taxon>
    </lineage>
</organism>
<sequence length="57" mass="6358">MQAGDAVALAALSQQYGMVFMRCTKDSREACLVSLVTRFQAAGLWLKIDIKQYFAIK</sequence>
<comment type="caution">
    <text evidence="1">The sequence shown here is derived from an EMBL/GenBank/DDBJ whole genome shotgun (WGS) entry which is preliminary data.</text>
</comment>
<evidence type="ECO:0000313" key="1">
    <source>
        <dbReference type="EMBL" id="EPZ16474.1"/>
    </source>
</evidence>
<dbReference type="Proteomes" id="UP000015455">
    <property type="component" value="Unassembled WGS sequence"/>
</dbReference>
<keyword evidence="2" id="KW-1185">Reference proteome</keyword>